<keyword evidence="3" id="KW-1185">Reference proteome</keyword>
<accession>A0AAV4JQ24</accession>
<feature type="compositionally biased region" description="Basic and acidic residues" evidence="1">
    <location>
        <begin position="100"/>
        <end position="110"/>
    </location>
</feature>
<evidence type="ECO:0000256" key="1">
    <source>
        <dbReference type="SAM" id="MobiDB-lite"/>
    </source>
</evidence>
<protein>
    <submittedName>
        <fullName evidence="2">Aldehyde oxidase 4</fullName>
    </submittedName>
</protein>
<sequence>MNSCFILFKSRPGIFKNERPYHVYIDIRSVAELHIFEDKKTSLVYGAGTTIGKFRKKLIKYGEKPGFHYFSRVVRHLSTLATVLVRNPALWSPQVGGDQDQDHRRASGSL</sequence>
<feature type="region of interest" description="Disordered" evidence="1">
    <location>
        <begin position="91"/>
        <end position="110"/>
    </location>
</feature>
<reference evidence="2 3" key="1">
    <citation type="journal article" date="2021" name="Elife">
        <title>Chloroplast acquisition without the gene transfer in kleptoplastic sea slugs, Plakobranchus ocellatus.</title>
        <authorList>
            <person name="Maeda T."/>
            <person name="Takahashi S."/>
            <person name="Yoshida T."/>
            <person name="Shimamura S."/>
            <person name="Takaki Y."/>
            <person name="Nagai Y."/>
            <person name="Toyoda A."/>
            <person name="Suzuki Y."/>
            <person name="Arimoto A."/>
            <person name="Ishii H."/>
            <person name="Satoh N."/>
            <person name="Nishiyama T."/>
            <person name="Hasebe M."/>
            <person name="Maruyama T."/>
            <person name="Minagawa J."/>
            <person name="Obokata J."/>
            <person name="Shigenobu S."/>
        </authorList>
    </citation>
    <scope>NUCLEOTIDE SEQUENCE [LARGE SCALE GENOMIC DNA]</scope>
</reference>
<dbReference type="Proteomes" id="UP000762676">
    <property type="component" value="Unassembled WGS sequence"/>
</dbReference>
<dbReference type="EMBL" id="BMAT01007026">
    <property type="protein sequence ID" value="GFS24400.1"/>
    <property type="molecule type" value="Genomic_DNA"/>
</dbReference>
<name>A0AAV4JQ24_9GAST</name>
<gene>
    <name evidence="2" type="ORF">ElyMa_003414800</name>
</gene>
<dbReference type="SUPFAM" id="SSF56176">
    <property type="entry name" value="FAD-binding/transporter-associated domain-like"/>
    <property type="match status" value="1"/>
</dbReference>
<proteinExistence type="predicted"/>
<dbReference type="AlphaFoldDB" id="A0AAV4JQ24"/>
<dbReference type="InterPro" id="IPR036318">
    <property type="entry name" value="FAD-bd_PCMH-like_sf"/>
</dbReference>
<dbReference type="GO" id="GO:0050660">
    <property type="term" value="F:flavin adenine dinucleotide binding"/>
    <property type="evidence" value="ECO:0007669"/>
    <property type="project" value="InterPro"/>
</dbReference>
<evidence type="ECO:0000313" key="3">
    <source>
        <dbReference type="Proteomes" id="UP000762676"/>
    </source>
</evidence>
<evidence type="ECO:0000313" key="2">
    <source>
        <dbReference type="EMBL" id="GFS24400.1"/>
    </source>
</evidence>
<organism evidence="2 3">
    <name type="scientific">Elysia marginata</name>
    <dbReference type="NCBI Taxonomy" id="1093978"/>
    <lineage>
        <taxon>Eukaryota</taxon>
        <taxon>Metazoa</taxon>
        <taxon>Spiralia</taxon>
        <taxon>Lophotrochozoa</taxon>
        <taxon>Mollusca</taxon>
        <taxon>Gastropoda</taxon>
        <taxon>Heterobranchia</taxon>
        <taxon>Euthyneura</taxon>
        <taxon>Panpulmonata</taxon>
        <taxon>Sacoglossa</taxon>
        <taxon>Placobranchoidea</taxon>
        <taxon>Plakobranchidae</taxon>
        <taxon>Elysia</taxon>
    </lineage>
</organism>
<comment type="caution">
    <text evidence="2">The sequence shown here is derived from an EMBL/GenBank/DDBJ whole genome shotgun (WGS) entry which is preliminary data.</text>
</comment>